<proteinExistence type="predicted"/>
<gene>
    <name evidence="1" type="ORF">QFC19_000151</name>
</gene>
<accession>A0ACC2WS04</accession>
<sequence>MWLRSSARKEQIVLPMAQTGDGHLKTGMSLPFELVDTIASFLAYDYHFGTIASLNQTCRGAREVTLKTLYETLVIDDPKYGYAKALEKRESIISKGFHHVKSNDHAQCGKPSAKRSKTGFYQPCLEEMEKPLVRPVETLASMQLGLFLLGSHSENVLSGLLERVKQTYVDNVTSSSQIMPYDPRPPPASVILLTLALYEGAIGNVLVCEREQGPVFDAMVTPSVEREWYRRPEMRRFEDAHGGF</sequence>
<name>A0ACC2WS04_9TREE</name>
<keyword evidence="2" id="KW-1185">Reference proteome</keyword>
<comment type="caution">
    <text evidence="1">The sequence shown here is derived from an EMBL/GenBank/DDBJ whole genome shotgun (WGS) entry which is preliminary data.</text>
</comment>
<evidence type="ECO:0000313" key="2">
    <source>
        <dbReference type="Proteomes" id="UP001241377"/>
    </source>
</evidence>
<dbReference type="EMBL" id="JASBWR010000001">
    <property type="protein sequence ID" value="KAJ9113955.1"/>
    <property type="molecule type" value="Genomic_DNA"/>
</dbReference>
<dbReference type="Proteomes" id="UP001241377">
    <property type="component" value="Unassembled WGS sequence"/>
</dbReference>
<evidence type="ECO:0000313" key="1">
    <source>
        <dbReference type="EMBL" id="KAJ9113955.1"/>
    </source>
</evidence>
<protein>
    <submittedName>
        <fullName evidence="1">Uncharacterized protein</fullName>
    </submittedName>
</protein>
<organism evidence="1 2">
    <name type="scientific">Naganishia cerealis</name>
    <dbReference type="NCBI Taxonomy" id="610337"/>
    <lineage>
        <taxon>Eukaryota</taxon>
        <taxon>Fungi</taxon>
        <taxon>Dikarya</taxon>
        <taxon>Basidiomycota</taxon>
        <taxon>Agaricomycotina</taxon>
        <taxon>Tremellomycetes</taxon>
        <taxon>Filobasidiales</taxon>
        <taxon>Filobasidiaceae</taxon>
        <taxon>Naganishia</taxon>
    </lineage>
</organism>
<reference evidence="1" key="1">
    <citation type="submission" date="2023-04" db="EMBL/GenBank/DDBJ databases">
        <title>Draft Genome sequencing of Naganishia species isolated from polar environments using Oxford Nanopore Technology.</title>
        <authorList>
            <person name="Leo P."/>
            <person name="Venkateswaran K."/>
        </authorList>
    </citation>
    <scope>NUCLEOTIDE SEQUENCE</scope>
    <source>
        <strain evidence="1">MNA-CCFEE 5261</strain>
    </source>
</reference>